<comment type="caution">
    <text evidence="2">The sequence shown here is derived from an EMBL/GenBank/DDBJ whole genome shotgun (WGS) entry which is preliminary data.</text>
</comment>
<feature type="compositionally biased region" description="Polar residues" evidence="1">
    <location>
        <begin position="36"/>
        <end position="45"/>
    </location>
</feature>
<organism evidence="2 3">
    <name type="scientific">Dreissena polymorpha</name>
    <name type="common">Zebra mussel</name>
    <name type="synonym">Mytilus polymorpha</name>
    <dbReference type="NCBI Taxonomy" id="45954"/>
    <lineage>
        <taxon>Eukaryota</taxon>
        <taxon>Metazoa</taxon>
        <taxon>Spiralia</taxon>
        <taxon>Lophotrochozoa</taxon>
        <taxon>Mollusca</taxon>
        <taxon>Bivalvia</taxon>
        <taxon>Autobranchia</taxon>
        <taxon>Heteroconchia</taxon>
        <taxon>Euheterodonta</taxon>
        <taxon>Imparidentia</taxon>
        <taxon>Neoheterodontei</taxon>
        <taxon>Myida</taxon>
        <taxon>Dreissenoidea</taxon>
        <taxon>Dreissenidae</taxon>
        <taxon>Dreissena</taxon>
    </lineage>
</organism>
<sequence length="67" mass="6809">MGLLLTLQDSSACSLVQGPSGVVDITSGSPCEREQSGQAGQNSRHAGSFPGAPQLCRYVKTGLNACA</sequence>
<evidence type="ECO:0000256" key="1">
    <source>
        <dbReference type="SAM" id="MobiDB-lite"/>
    </source>
</evidence>
<feature type="region of interest" description="Disordered" evidence="1">
    <location>
        <begin position="28"/>
        <end position="50"/>
    </location>
</feature>
<protein>
    <submittedName>
        <fullName evidence="2">Uncharacterized protein</fullName>
    </submittedName>
</protein>
<gene>
    <name evidence="2" type="ORF">DPMN_063657</name>
</gene>
<reference evidence="2" key="1">
    <citation type="journal article" date="2019" name="bioRxiv">
        <title>The Genome of the Zebra Mussel, Dreissena polymorpha: A Resource for Invasive Species Research.</title>
        <authorList>
            <person name="McCartney M.A."/>
            <person name="Auch B."/>
            <person name="Kono T."/>
            <person name="Mallez S."/>
            <person name="Zhang Y."/>
            <person name="Obille A."/>
            <person name="Becker A."/>
            <person name="Abrahante J.E."/>
            <person name="Garbe J."/>
            <person name="Badalamenti J.P."/>
            <person name="Herman A."/>
            <person name="Mangelson H."/>
            <person name="Liachko I."/>
            <person name="Sullivan S."/>
            <person name="Sone E.D."/>
            <person name="Koren S."/>
            <person name="Silverstein K.A.T."/>
            <person name="Beckman K.B."/>
            <person name="Gohl D.M."/>
        </authorList>
    </citation>
    <scope>NUCLEOTIDE SEQUENCE</scope>
    <source>
        <strain evidence="2">Duluth1</strain>
        <tissue evidence="2">Whole animal</tissue>
    </source>
</reference>
<evidence type="ECO:0000313" key="3">
    <source>
        <dbReference type="Proteomes" id="UP000828390"/>
    </source>
</evidence>
<dbReference type="Proteomes" id="UP000828390">
    <property type="component" value="Unassembled WGS sequence"/>
</dbReference>
<name>A0A9D4HKD3_DREPO</name>
<dbReference type="AlphaFoldDB" id="A0A9D4HKD3"/>
<keyword evidence="3" id="KW-1185">Reference proteome</keyword>
<dbReference type="EMBL" id="JAIWYP010000013">
    <property type="protein sequence ID" value="KAH3720754.1"/>
    <property type="molecule type" value="Genomic_DNA"/>
</dbReference>
<accession>A0A9D4HKD3</accession>
<reference evidence="2" key="2">
    <citation type="submission" date="2020-11" db="EMBL/GenBank/DDBJ databases">
        <authorList>
            <person name="McCartney M.A."/>
            <person name="Auch B."/>
            <person name="Kono T."/>
            <person name="Mallez S."/>
            <person name="Becker A."/>
            <person name="Gohl D.M."/>
            <person name="Silverstein K.A.T."/>
            <person name="Koren S."/>
            <person name="Bechman K.B."/>
            <person name="Herman A."/>
            <person name="Abrahante J.E."/>
            <person name="Garbe J."/>
        </authorList>
    </citation>
    <scope>NUCLEOTIDE SEQUENCE</scope>
    <source>
        <strain evidence="2">Duluth1</strain>
        <tissue evidence="2">Whole animal</tissue>
    </source>
</reference>
<proteinExistence type="predicted"/>
<evidence type="ECO:0000313" key="2">
    <source>
        <dbReference type="EMBL" id="KAH3720754.1"/>
    </source>
</evidence>